<sequence length="48" mass="5340">MRLDYVVQSGPLKGLGIAWASASLRSHVASQRDIDENRLILLYGISLR</sequence>
<evidence type="ECO:0000256" key="2">
    <source>
        <dbReference type="ARBA" id="ARBA00022448"/>
    </source>
</evidence>
<dbReference type="Proteomes" id="UP000736384">
    <property type="component" value="Unassembled WGS sequence"/>
</dbReference>
<evidence type="ECO:0000313" key="4">
    <source>
        <dbReference type="EMBL" id="NHN78859.1"/>
    </source>
</evidence>
<comment type="caution">
    <text evidence="4">The sequence shown here is derived from an EMBL/GenBank/DDBJ whole genome shotgun (WGS) entry which is preliminary data.</text>
</comment>
<dbReference type="AlphaFoldDB" id="A0AA44C7U7"/>
<accession>A0AA44C7U7</accession>
<evidence type="ECO:0000313" key="5">
    <source>
        <dbReference type="Proteomes" id="UP000736384"/>
    </source>
</evidence>
<dbReference type="Pfam" id="PF03573">
    <property type="entry name" value="OprD"/>
    <property type="match status" value="1"/>
</dbReference>
<evidence type="ECO:0000256" key="1">
    <source>
        <dbReference type="ARBA" id="ARBA00009075"/>
    </source>
</evidence>
<organism evidence="4 5">
    <name type="scientific">Azotobacter chroococcum</name>
    <dbReference type="NCBI Taxonomy" id="353"/>
    <lineage>
        <taxon>Bacteria</taxon>
        <taxon>Pseudomonadati</taxon>
        <taxon>Pseudomonadota</taxon>
        <taxon>Gammaproteobacteria</taxon>
        <taxon>Pseudomonadales</taxon>
        <taxon>Pseudomonadaceae</taxon>
        <taxon>Azotobacter</taxon>
    </lineage>
</organism>
<gene>
    <name evidence="4" type="ORF">HA520_16505</name>
</gene>
<comment type="similarity">
    <text evidence="1">Belongs to the outer membrane porin (Opr) (TC 1.B.25) family.</text>
</comment>
<name>A0AA44C7U7_9GAMM</name>
<reference evidence="4" key="1">
    <citation type="submission" date="2020-03" db="EMBL/GenBank/DDBJ databases">
        <title>Genome assembly of Azotobacter chroococcum W5.</title>
        <authorList>
            <person name="Kannepalli A."/>
        </authorList>
    </citation>
    <scope>NUCLEOTIDE SEQUENCE</scope>
    <source>
        <strain evidence="4">W5</strain>
    </source>
</reference>
<keyword evidence="2" id="KW-0813">Transport</keyword>
<dbReference type="EMBL" id="JAAPAP010000014">
    <property type="protein sequence ID" value="NHN78859.1"/>
    <property type="molecule type" value="Genomic_DNA"/>
</dbReference>
<evidence type="ECO:0000256" key="3">
    <source>
        <dbReference type="ARBA" id="ARBA00022729"/>
    </source>
</evidence>
<protein>
    <submittedName>
        <fullName evidence="4">OprD family porin</fullName>
    </submittedName>
</protein>
<dbReference type="InterPro" id="IPR005318">
    <property type="entry name" value="OM_porin_bac"/>
</dbReference>
<proteinExistence type="inferred from homology"/>
<dbReference type="GO" id="GO:0016020">
    <property type="term" value="C:membrane"/>
    <property type="evidence" value="ECO:0007669"/>
    <property type="project" value="InterPro"/>
</dbReference>
<keyword evidence="3" id="KW-0732">Signal</keyword>
<dbReference type="InterPro" id="IPR023614">
    <property type="entry name" value="Porin_dom_sf"/>
</dbReference>
<dbReference type="Gene3D" id="2.40.160.10">
    <property type="entry name" value="Porin"/>
    <property type="match status" value="1"/>
</dbReference>